<gene>
    <name evidence="1" type="ORF">SAMN05421752_1247</name>
</gene>
<protein>
    <submittedName>
        <fullName evidence="1">Uncharacterized protein</fullName>
    </submittedName>
</protein>
<dbReference type="EMBL" id="FTNR01000024">
    <property type="protein sequence ID" value="SIS19678.1"/>
    <property type="molecule type" value="Genomic_DNA"/>
</dbReference>
<reference evidence="2" key="1">
    <citation type="submission" date="2017-01" db="EMBL/GenBank/DDBJ databases">
        <authorList>
            <person name="Varghese N."/>
            <person name="Submissions S."/>
        </authorList>
    </citation>
    <scope>NUCLEOTIDE SEQUENCE [LARGE SCALE GENOMIC DNA]</scope>
    <source>
        <strain evidence="2">type strain: HArc-</strain>
    </source>
</reference>
<sequence>MAAGHRATPYELNLTDSYEYRTHCWRFRKCSQECNRRDEFITASNEYNRNFKENLHELANLLG</sequence>
<name>A0A1N7H4Q4_9EURY</name>
<evidence type="ECO:0000313" key="2">
    <source>
        <dbReference type="Proteomes" id="UP000185936"/>
    </source>
</evidence>
<proteinExistence type="predicted"/>
<accession>A0A1N7H4Q4</accession>
<keyword evidence="2" id="KW-1185">Reference proteome</keyword>
<dbReference type="Proteomes" id="UP000185936">
    <property type="component" value="Unassembled WGS sequence"/>
</dbReference>
<dbReference type="AlphaFoldDB" id="A0A1N7H4Q4"/>
<organism evidence="1 2">
    <name type="scientific">Natronorubrum thiooxidans</name>
    <dbReference type="NCBI Taxonomy" id="308853"/>
    <lineage>
        <taxon>Archaea</taxon>
        <taxon>Methanobacteriati</taxon>
        <taxon>Methanobacteriota</taxon>
        <taxon>Stenosarchaea group</taxon>
        <taxon>Halobacteria</taxon>
        <taxon>Halobacteriales</taxon>
        <taxon>Natrialbaceae</taxon>
        <taxon>Natronorubrum</taxon>
    </lineage>
</organism>
<evidence type="ECO:0000313" key="1">
    <source>
        <dbReference type="EMBL" id="SIS19678.1"/>
    </source>
</evidence>